<gene>
    <name evidence="3" type="ORF">RM764_00045</name>
</gene>
<comment type="caution">
    <text evidence="3">The sequence shown here is derived from an EMBL/GenBank/DDBJ whole genome shotgun (WGS) entry which is preliminary data.</text>
</comment>
<dbReference type="SMART" id="SM01043">
    <property type="entry name" value="BTAD"/>
    <property type="match status" value="1"/>
</dbReference>
<sequence>MNEAAPHHVRLELLGGFSLAVGDTRVTVPPASERLLAFVAVSCRGAVPRGLIAGSLWPEAPEHCAYANLRSVLARLRGTGRTALEISPSTVRLAAGVSVDFHRCRALAARVLDSHAHAPHHRPRFGAHTVLQLSADLLPGWYEDWTLHEAEAWRQMRTHALERLAADFLGARRHPEAVLAAHAAVRAEPLRESSRLALIRAHLEEGNTSQARREFERYARRLRAETGAGPPDRLRRLLRERG</sequence>
<dbReference type="Gene3D" id="1.25.40.10">
    <property type="entry name" value="Tetratricopeptide repeat domain"/>
    <property type="match status" value="1"/>
</dbReference>
<evidence type="ECO:0000313" key="3">
    <source>
        <dbReference type="EMBL" id="MDT0461403.1"/>
    </source>
</evidence>
<dbReference type="InterPro" id="IPR011990">
    <property type="entry name" value="TPR-like_helical_dom_sf"/>
</dbReference>
<feature type="domain" description="Bacterial transcriptional activator" evidence="2">
    <location>
        <begin position="99"/>
        <end position="242"/>
    </location>
</feature>
<dbReference type="Proteomes" id="UP001183809">
    <property type="component" value="Unassembled WGS sequence"/>
</dbReference>
<keyword evidence="4" id="KW-1185">Reference proteome</keyword>
<evidence type="ECO:0000313" key="4">
    <source>
        <dbReference type="Proteomes" id="UP001183809"/>
    </source>
</evidence>
<dbReference type="PANTHER" id="PTHR35807:SF3">
    <property type="entry name" value="BLL5740 PROTEIN"/>
    <property type="match status" value="1"/>
</dbReference>
<dbReference type="InterPro" id="IPR005158">
    <property type="entry name" value="BTAD"/>
</dbReference>
<evidence type="ECO:0000256" key="1">
    <source>
        <dbReference type="ARBA" id="ARBA00023012"/>
    </source>
</evidence>
<dbReference type="Gene3D" id="1.10.10.10">
    <property type="entry name" value="Winged helix-like DNA-binding domain superfamily/Winged helix DNA-binding domain"/>
    <property type="match status" value="1"/>
</dbReference>
<dbReference type="PANTHER" id="PTHR35807">
    <property type="entry name" value="TRANSCRIPTIONAL REGULATOR REDD-RELATED"/>
    <property type="match status" value="1"/>
</dbReference>
<protein>
    <submittedName>
        <fullName evidence="3">BTAD domain-containing putative transcriptional regulator</fullName>
    </submittedName>
</protein>
<reference evidence="4" key="1">
    <citation type="submission" date="2023-07" db="EMBL/GenBank/DDBJ databases">
        <title>30 novel species of actinomycetes from the DSMZ collection.</title>
        <authorList>
            <person name="Nouioui I."/>
        </authorList>
    </citation>
    <scope>NUCLEOTIDE SEQUENCE [LARGE SCALE GENOMIC DNA]</scope>
    <source>
        <strain evidence="4">DSM 41699</strain>
    </source>
</reference>
<keyword evidence="1" id="KW-0902">Two-component regulatory system</keyword>
<dbReference type="SUPFAM" id="SSF48452">
    <property type="entry name" value="TPR-like"/>
    <property type="match status" value="1"/>
</dbReference>
<dbReference type="EMBL" id="JAVREY010000001">
    <property type="protein sequence ID" value="MDT0461403.1"/>
    <property type="molecule type" value="Genomic_DNA"/>
</dbReference>
<accession>A0ABU2TKB5</accession>
<dbReference type="InterPro" id="IPR051677">
    <property type="entry name" value="AfsR-DnrI-RedD_regulator"/>
</dbReference>
<organism evidence="3 4">
    <name type="scientific">Streptomyces gibsoniae</name>
    <dbReference type="NCBI Taxonomy" id="3075529"/>
    <lineage>
        <taxon>Bacteria</taxon>
        <taxon>Bacillati</taxon>
        <taxon>Actinomycetota</taxon>
        <taxon>Actinomycetes</taxon>
        <taxon>Kitasatosporales</taxon>
        <taxon>Streptomycetaceae</taxon>
        <taxon>Streptomyces</taxon>
    </lineage>
</organism>
<name>A0ABU2TKB5_9ACTN</name>
<evidence type="ECO:0000259" key="2">
    <source>
        <dbReference type="SMART" id="SM01043"/>
    </source>
</evidence>
<proteinExistence type="predicted"/>
<dbReference type="InterPro" id="IPR036388">
    <property type="entry name" value="WH-like_DNA-bd_sf"/>
</dbReference>
<dbReference type="Pfam" id="PF03704">
    <property type="entry name" value="BTAD"/>
    <property type="match status" value="1"/>
</dbReference>